<proteinExistence type="predicted"/>
<dbReference type="Proteomes" id="UP000242188">
    <property type="component" value="Unassembled WGS sequence"/>
</dbReference>
<dbReference type="AlphaFoldDB" id="A0A210QC00"/>
<sequence>MTYPEGTFVAVNSTVVMTAFLAESAKREQIQANMTCGGFPDNNGIIALDFIGAFLDFLGGSSKSMPETMPGIGEQTCNGTSNCTETCGKAVDEPFLINFTYFWVVIILLYCPNFVYVFYDALHIKADNLTHYHKKDWPYSGKRFLLKLSYYVVTLFPFFRKHLKKRPVTRSILILWIVSIIVQIVNGWLQMSELSSKLAYKEIDGWMYRALSQTMRYHIYGIIVVGGMIITLLLLHIIPTGTFRRLLDDPDIYMLSSTGISRKLFVKKTKLKQLLKHDSRRELTDGGYRTMLEYIFKSKLEAYTDKDIEQQPARHVHGGSIAINENLDEPEVTQNVSIEEFDFVCSECSPVRKKILNLLIKTILTGIFMLLTLTVLFLRREVDSFSKVAKTVAFVVIIILPRLIEKFWSSDEEAKKQELEEKISAAVCRWKYEKRVCEKDVHAIELDGVSCSWWNSCCSTRNREASDRNIPTREQEYGLKEGSLSMLSTGTTAAEQTI</sequence>
<evidence type="ECO:0000313" key="3">
    <source>
        <dbReference type="Proteomes" id="UP000242188"/>
    </source>
</evidence>
<accession>A0A210QC00</accession>
<reference evidence="2 3" key="1">
    <citation type="journal article" date="2017" name="Nat. Ecol. Evol.">
        <title>Scallop genome provides insights into evolution of bilaterian karyotype and development.</title>
        <authorList>
            <person name="Wang S."/>
            <person name="Zhang J."/>
            <person name="Jiao W."/>
            <person name="Li J."/>
            <person name="Xun X."/>
            <person name="Sun Y."/>
            <person name="Guo X."/>
            <person name="Huan P."/>
            <person name="Dong B."/>
            <person name="Zhang L."/>
            <person name="Hu X."/>
            <person name="Sun X."/>
            <person name="Wang J."/>
            <person name="Zhao C."/>
            <person name="Wang Y."/>
            <person name="Wang D."/>
            <person name="Huang X."/>
            <person name="Wang R."/>
            <person name="Lv J."/>
            <person name="Li Y."/>
            <person name="Zhang Z."/>
            <person name="Liu B."/>
            <person name="Lu W."/>
            <person name="Hui Y."/>
            <person name="Liang J."/>
            <person name="Zhou Z."/>
            <person name="Hou R."/>
            <person name="Li X."/>
            <person name="Liu Y."/>
            <person name="Li H."/>
            <person name="Ning X."/>
            <person name="Lin Y."/>
            <person name="Zhao L."/>
            <person name="Xing Q."/>
            <person name="Dou J."/>
            <person name="Li Y."/>
            <person name="Mao J."/>
            <person name="Guo H."/>
            <person name="Dou H."/>
            <person name="Li T."/>
            <person name="Mu C."/>
            <person name="Jiang W."/>
            <person name="Fu Q."/>
            <person name="Fu X."/>
            <person name="Miao Y."/>
            <person name="Liu J."/>
            <person name="Yu Q."/>
            <person name="Li R."/>
            <person name="Liao H."/>
            <person name="Li X."/>
            <person name="Kong Y."/>
            <person name="Jiang Z."/>
            <person name="Chourrout D."/>
            <person name="Li R."/>
            <person name="Bao Z."/>
        </authorList>
    </citation>
    <scope>NUCLEOTIDE SEQUENCE [LARGE SCALE GENOMIC DNA]</scope>
    <source>
        <strain evidence="2 3">PY_sf001</strain>
    </source>
</reference>
<name>A0A210QC00_MIZYE</name>
<comment type="caution">
    <text evidence="2">The sequence shown here is derived from an EMBL/GenBank/DDBJ whole genome shotgun (WGS) entry which is preliminary data.</text>
</comment>
<keyword evidence="3" id="KW-1185">Reference proteome</keyword>
<evidence type="ECO:0000256" key="1">
    <source>
        <dbReference type="SAM" id="Phobius"/>
    </source>
</evidence>
<keyword evidence="1" id="KW-1133">Transmembrane helix</keyword>
<organism evidence="2 3">
    <name type="scientific">Mizuhopecten yessoensis</name>
    <name type="common">Japanese scallop</name>
    <name type="synonym">Patinopecten yessoensis</name>
    <dbReference type="NCBI Taxonomy" id="6573"/>
    <lineage>
        <taxon>Eukaryota</taxon>
        <taxon>Metazoa</taxon>
        <taxon>Spiralia</taxon>
        <taxon>Lophotrochozoa</taxon>
        <taxon>Mollusca</taxon>
        <taxon>Bivalvia</taxon>
        <taxon>Autobranchia</taxon>
        <taxon>Pteriomorphia</taxon>
        <taxon>Pectinida</taxon>
        <taxon>Pectinoidea</taxon>
        <taxon>Pectinidae</taxon>
        <taxon>Mizuhopecten</taxon>
    </lineage>
</organism>
<feature type="transmembrane region" description="Helical" evidence="1">
    <location>
        <begin position="217"/>
        <end position="238"/>
    </location>
</feature>
<dbReference type="OrthoDB" id="10414960at2759"/>
<dbReference type="EMBL" id="NEDP02004225">
    <property type="protein sequence ID" value="OWF46252.1"/>
    <property type="molecule type" value="Genomic_DNA"/>
</dbReference>
<feature type="transmembrane region" description="Helical" evidence="1">
    <location>
        <begin position="139"/>
        <end position="159"/>
    </location>
</feature>
<feature type="transmembrane region" description="Helical" evidence="1">
    <location>
        <begin position="99"/>
        <end position="119"/>
    </location>
</feature>
<feature type="transmembrane region" description="Helical" evidence="1">
    <location>
        <begin position="171"/>
        <end position="189"/>
    </location>
</feature>
<gene>
    <name evidence="2" type="ORF">KP79_PYT13016</name>
</gene>
<protein>
    <submittedName>
        <fullName evidence="2">Uncharacterized protein</fullName>
    </submittedName>
</protein>
<feature type="transmembrane region" description="Helical" evidence="1">
    <location>
        <begin position="358"/>
        <end position="378"/>
    </location>
</feature>
<keyword evidence="1" id="KW-0472">Membrane</keyword>
<evidence type="ECO:0000313" key="2">
    <source>
        <dbReference type="EMBL" id="OWF46252.1"/>
    </source>
</evidence>
<keyword evidence="1" id="KW-0812">Transmembrane</keyword>